<dbReference type="PANTHER" id="PTHR19384:SF17">
    <property type="entry name" value="NADPH--CYTOCHROME P450 REDUCTASE"/>
    <property type="match status" value="1"/>
</dbReference>
<organism evidence="4 5">
    <name type="scientific">Nitzschia inconspicua</name>
    <dbReference type="NCBI Taxonomy" id="303405"/>
    <lineage>
        <taxon>Eukaryota</taxon>
        <taxon>Sar</taxon>
        <taxon>Stramenopiles</taxon>
        <taxon>Ochrophyta</taxon>
        <taxon>Bacillariophyta</taxon>
        <taxon>Bacillariophyceae</taxon>
        <taxon>Bacillariophycidae</taxon>
        <taxon>Bacillariales</taxon>
        <taxon>Bacillariaceae</taxon>
        <taxon>Nitzschia</taxon>
    </lineage>
</organism>
<keyword evidence="1" id="KW-0285">Flavoprotein</keyword>
<accession>A0A9K3LUG4</accession>
<feature type="compositionally biased region" description="Basic and acidic residues" evidence="2">
    <location>
        <begin position="631"/>
        <end position="640"/>
    </location>
</feature>
<keyword evidence="4" id="KW-0808">Transferase</keyword>
<dbReference type="GO" id="GO:0010181">
    <property type="term" value="F:FMN binding"/>
    <property type="evidence" value="ECO:0007669"/>
    <property type="project" value="InterPro"/>
</dbReference>
<feature type="region of interest" description="Disordered" evidence="2">
    <location>
        <begin position="91"/>
        <end position="115"/>
    </location>
</feature>
<keyword evidence="4" id="KW-0489">Methyltransferase</keyword>
<sequence length="640" mass="71839">MPLWSYVPKQLSRRSLGWERRSATSIVSSRPQSTTFHYVDRSKLRRSTMIRPKMIVVNDPYQIYYFDAVRGPSSSTINSSATLQIRRLFSSTHDDDDDNDAPVTQSSQQAVAPLSSRTQPIRIFYASQGGKAKLFAQELQQTLQDELHTVTTVTCQSCNDAQLQPGSALHLFLTSTTGVGQPPDNAKEFYERIMAMIDSSSASASSSRPLSKLEYAVFGLGNSEAHPQHFNAMAKSLDARLSELGASRVMELRLGDDGRTNDVTDDFEQYMEDLLDLLRQDHSPAEAELSTADVQIAKSISTKTSENRVEDDKSTASILKFSKTLLQTFLPTPMPLPSNNLVFTSTNTFSIQQHPYATQQRFLTTSLRRRRAKYEKFNEAQLQSQTAPSSAIDVPFEYSGESLEEYRNKANLSPWTPVPDSVARKIFDSATPGPEDIHVELGSGDGRVNFHAMDYGVKQSIGIDVDPDIVAKANDRLQRIHPQPNMQFIVENLMDPKSLAWSQHVPNATILTMYFAKDGLEKIRPMLEQALRGKSCKIYTCGYAMPGWESQIVETVLDMPIYFYDWGSADVHLVRPDSFIDALPPGMSPPSNRDQYMHKNKHSTYQPDPLPGFHPDDLKDYAWDDFDSPSDENRSNDNGK</sequence>
<dbReference type="Pfam" id="PF00258">
    <property type="entry name" value="Flavodoxin_1"/>
    <property type="match status" value="1"/>
</dbReference>
<evidence type="ECO:0000256" key="2">
    <source>
        <dbReference type="SAM" id="MobiDB-lite"/>
    </source>
</evidence>
<evidence type="ECO:0000256" key="1">
    <source>
        <dbReference type="ARBA" id="ARBA00022630"/>
    </source>
</evidence>
<name>A0A9K3LUG4_9STRA</name>
<dbReference type="GO" id="GO:0032259">
    <property type="term" value="P:methylation"/>
    <property type="evidence" value="ECO:0007669"/>
    <property type="project" value="UniProtKB-KW"/>
</dbReference>
<reference evidence="4" key="1">
    <citation type="journal article" date="2021" name="Sci. Rep.">
        <title>Diploid genomic architecture of Nitzschia inconspicua, an elite biomass production diatom.</title>
        <authorList>
            <person name="Oliver A."/>
            <person name="Podell S."/>
            <person name="Pinowska A."/>
            <person name="Traller J.C."/>
            <person name="Smith S.R."/>
            <person name="McClure R."/>
            <person name="Beliaev A."/>
            <person name="Bohutskyi P."/>
            <person name="Hill E.A."/>
            <person name="Rabines A."/>
            <person name="Zheng H."/>
            <person name="Allen L.Z."/>
            <person name="Kuo A."/>
            <person name="Grigoriev I.V."/>
            <person name="Allen A.E."/>
            <person name="Hazlebeck D."/>
            <person name="Allen E.E."/>
        </authorList>
    </citation>
    <scope>NUCLEOTIDE SEQUENCE</scope>
    <source>
        <strain evidence="4">Hildebrandi</strain>
    </source>
</reference>
<dbReference type="Proteomes" id="UP000693970">
    <property type="component" value="Unassembled WGS sequence"/>
</dbReference>
<gene>
    <name evidence="4" type="ORF">IV203_031045</name>
</gene>
<feature type="domain" description="Flavodoxin-like" evidence="3">
    <location>
        <begin position="121"/>
        <end position="275"/>
    </location>
</feature>
<dbReference type="CDD" id="cd02440">
    <property type="entry name" value="AdoMet_MTases"/>
    <property type="match status" value="1"/>
</dbReference>
<reference evidence="4" key="2">
    <citation type="submission" date="2021-04" db="EMBL/GenBank/DDBJ databases">
        <authorList>
            <person name="Podell S."/>
        </authorList>
    </citation>
    <scope>NUCLEOTIDE SEQUENCE</scope>
    <source>
        <strain evidence="4">Hildebrandi</strain>
    </source>
</reference>
<evidence type="ECO:0000259" key="3">
    <source>
        <dbReference type="PROSITE" id="PS50902"/>
    </source>
</evidence>
<dbReference type="GO" id="GO:0005829">
    <property type="term" value="C:cytosol"/>
    <property type="evidence" value="ECO:0007669"/>
    <property type="project" value="TreeGrafter"/>
</dbReference>
<dbReference type="PANTHER" id="PTHR19384">
    <property type="entry name" value="NITRIC OXIDE SYNTHASE-RELATED"/>
    <property type="match status" value="1"/>
</dbReference>
<dbReference type="AlphaFoldDB" id="A0A9K3LUG4"/>
<proteinExistence type="predicted"/>
<dbReference type="PROSITE" id="PS50902">
    <property type="entry name" value="FLAVODOXIN_LIKE"/>
    <property type="match status" value="1"/>
</dbReference>
<dbReference type="OrthoDB" id="66144at2759"/>
<comment type="caution">
    <text evidence="4">The sequence shown here is derived from an EMBL/GenBank/DDBJ whole genome shotgun (WGS) entry which is preliminary data.</text>
</comment>
<evidence type="ECO:0000313" key="4">
    <source>
        <dbReference type="EMBL" id="KAG7368302.1"/>
    </source>
</evidence>
<dbReference type="GO" id="GO:0008168">
    <property type="term" value="F:methyltransferase activity"/>
    <property type="evidence" value="ECO:0007669"/>
    <property type="project" value="UniProtKB-KW"/>
</dbReference>
<keyword evidence="5" id="KW-1185">Reference proteome</keyword>
<dbReference type="EMBL" id="JAGRRH010000006">
    <property type="protein sequence ID" value="KAG7368302.1"/>
    <property type="molecule type" value="Genomic_DNA"/>
</dbReference>
<dbReference type="GO" id="GO:0003958">
    <property type="term" value="F:NADPH-hemoprotein reductase activity"/>
    <property type="evidence" value="ECO:0007669"/>
    <property type="project" value="TreeGrafter"/>
</dbReference>
<dbReference type="InterPro" id="IPR008254">
    <property type="entry name" value="Flavodoxin/NO_synth"/>
</dbReference>
<feature type="compositionally biased region" description="Polar residues" evidence="2">
    <location>
        <begin position="102"/>
        <end position="115"/>
    </location>
</feature>
<protein>
    <submittedName>
        <fullName evidence="4">RNA methylase</fullName>
    </submittedName>
</protein>
<feature type="region of interest" description="Disordered" evidence="2">
    <location>
        <begin position="584"/>
        <end position="640"/>
    </location>
</feature>
<evidence type="ECO:0000313" key="5">
    <source>
        <dbReference type="Proteomes" id="UP000693970"/>
    </source>
</evidence>
<dbReference type="GO" id="GO:0050660">
    <property type="term" value="F:flavin adenine dinucleotide binding"/>
    <property type="evidence" value="ECO:0007669"/>
    <property type="project" value="TreeGrafter"/>
</dbReference>